<proteinExistence type="predicted"/>
<reference evidence="1 2" key="1">
    <citation type="journal article" date="2019" name="Sci. Rep.">
        <title>Orb-weaving spider Araneus ventricosus genome elucidates the spidroin gene catalogue.</title>
        <authorList>
            <person name="Kono N."/>
            <person name="Nakamura H."/>
            <person name="Ohtoshi R."/>
            <person name="Moran D.A.P."/>
            <person name="Shinohara A."/>
            <person name="Yoshida Y."/>
            <person name="Fujiwara M."/>
            <person name="Mori M."/>
            <person name="Tomita M."/>
            <person name="Arakawa K."/>
        </authorList>
    </citation>
    <scope>NUCLEOTIDE SEQUENCE [LARGE SCALE GENOMIC DNA]</scope>
</reference>
<name>A0A4Y2HHE4_ARAVE</name>
<accession>A0A4Y2HHE4</accession>
<organism evidence="1 2">
    <name type="scientific">Araneus ventricosus</name>
    <name type="common">Orbweaver spider</name>
    <name type="synonym">Epeira ventricosa</name>
    <dbReference type="NCBI Taxonomy" id="182803"/>
    <lineage>
        <taxon>Eukaryota</taxon>
        <taxon>Metazoa</taxon>
        <taxon>Ecdysozoa</taxon>
        <taxon>Arthropoda</taxon>
        <taxon>Chelicerata</taxon>
        <taxon>Arachnida</taxon>
        <taxon>Araneae</taxon>
        <taxon>Araneomorphae</taxon>
        <taxon>Entelegynae</taxon>
        <taxon>Araneoidea</taxon>
        <taxon>Araneidae</taxon>
        <taxon>Araneus</taxon>
    </lineage>
</organism>
<gene>
    <name evidence="1" type="ORF">AVEN_263282_1</name>
</gene>
<comment type="caution">
    <text evidence="1">The sequence shown here is derived from an EMBL/GenBank/DDBJ whole genome shotgun (WGS) entry which is preliminary data.</text>
</comment>
<protein>
    <submittedName>
        <fullName evidence="1">Uncharacterized protein</fullName>
    </submittedName>
</protein>
<evidence type="ECO:0000313" key="2">
    <source>
        <dbReference type="Proteomes" id="UP000499080"/>
    </source>
</evidence>
<evidence type="ECO:0000313" key="1">
    <source>
        <dbReference type="EMBL" id="GBM64755.1"/>
    </source>
</evidence>
<dbReference type="Proteomes" id="UP000499080">
    <property type="component" value="Unassembled WGS sequence"/>
</dbReference>
<sequence length="91" mass="9849">MLRRPFTVFGICGGAPSGMECATHICTLLKRWNDMVAQKAFISCIIDDTVGVESGIGDVFSAQSSNGLCQRHAERTFLLRSPPLKPTSMSS</sequence>
<dbReference type="EMBL" id="BGPR01001943">
    <property type="protein sequence ID" value="GBM64755.1"/>
    <property type="molecule type" value="Genomic_DNA"/>
</dbReference>
<dbReference type="AlphaFoldDB" id="A0A4Y2HHE4"/>
<keyword evidence="2" id="KW-1185">Reference proteome</keyword>